<evidence type="ECO:0000259" key="3">
    <source>
        <dbReference type="Pfam" id="PF02657"/>
    </source>
</evidence>
<dbReference type="PANTHER" id="PTHR43597:SF5">
    <property type="entry name" value="SUFE-LIKE PROTEIN 2, CHLOROPLASTIC"/>
    <property type="match status" value="1"/>
</dbReference>
<organism evidence="4 5">
    <name type="scientific">Candidatus Schmidhempelia bombi str. Bimp</name>
    <dbReference type="NCBI Taxonomy" id="1387197"/>
    <lineage>
        <taxon>Bacteria</taxon>
        <taxon>Pseudomonadati</taxon>
        <taxon>Pseudomonadota</taxon>
        <taxon>Gammaproteobacteria</taxon>
        <taxon>Orbales</taxon>
        <taxon>Orbaceae</taxon>
        <taxon>Candidatus Schmidhempelia</taxon>
    </lineage>
</organism>
<dbReference type="EC" id="2.8.1.7" evidence="4"/>
<dbReference type="PANTHER" id="PTHR43597">
    <property type="entry name" value="SULFUR ACCEPTOR PROTEIN CSDE"/>
    <property type="match status" value="1"/>
</dbReference>
<keyword evidence="5" id="KW-1185">Reference proteome</keyword>
<evidence type="ECO:0000313" key="4">
    <source>
        <dbReference type="EMBL" id="TEA26831.1"/>
    </source>
</evidence>
<feature type="active site" description="Cysteine persulfide intermediate" evidence="2">
    <location>
        <position position="52"/>
    </location>
</feature>
<name>A0AB94IBP9_9GAMM</name>
<evidence type="ECO:0000256" key="2">
    <source>
        <dbReference type="PIRSR" id="PIRSR617763-1"/>
    </source>
</evidence>
<dbReference type="Proteomes" id="UP000506160">
    <property type="component" value="Unassembled WGS sequence"/>
</dbReference>
<dbReference type="NCBIfam" id="TIGR03391">
    <property type="entry name" value="FeS_syn_CsdE"/>
    <property type="match status" value="1"/>
</dbReference>
<evidence type="ECO:0000256" key="1">
    <source>
        <dbReference type="ARBA" id="ARBA00010282"/>
    </source>
</evidence>
<gene>
    <name evidence="4" type="primary">csdE</name>
    <name evidence="4" type="ORF">O970_06635</name>
</gene>
<reference evidence="4 5" key="1">
    <citation type="journal article" date="2014" name="Appl. Environ. Microbiol.">
        <title>Genomic features of a bumble bee symbiont reflect its host environment.</title>
        <authorList>
            <person name="Martinson V.G."/>
            <person name="Magoc T."/>
            <person name="Koch H."/>
            <person name="Salzberg S.L."/>
            <person name="Moran N.A."/>
        </authorList>
    </citation>
    <scope>NUCLEOTIDE SEQUENCE [LARGE SCALE GENOMIC DNA]</scope>
    <source>
        <strain evidence="4 5">Bimp</strain>
    </source>
</reference>
<dbReference type="Pfam" id="PF02657">
    <property type="entry name" value="SufE"/>
    <property type="match status" value="1"/>
</dbReference>
<dbReference type="InterPro" id="IPR017763">
    <property type="entry name" value="Cysteine_desulfurase_CsdE"/>
</dbReference>
<dbReference type="RefSeq" id="WP_024496340.1">
    <property type="nucleotide sequence ID" value="NZ_AWGA01000064.1"/>
</dbReference>
<feature type="domain" description="Fe-S metabolism associated" evidence="3">
    <location>
        <begin position="12"/>
        <end position="133"/>
    </location>
</feature>
<protein>
    <submittedName>
        <fullName evidence="4">Cysteine desulfurase sulfur acceptor subunit CsdE</fullName>
        <ecNumber evidence="4">2.8.1.7</ecNumber>
    </submittedName>
</protein>
<proteinExistence type="inferred from homology"/>
<dbReference type="Gene3D" id="3.90.1010.10">
    <property type="match status" value="1"/>
</dbReference>
<comment type="similarity">
    <text evidence="1">Belongs to the SufE family.</text>
</comment>
<comment type="caution">
    <text evidence="4">The sequence shown here is derived from an EMBL/GenBank/DDBJ whole genome shotgun (WGS) entry which is preliminary data.</text>
</comment>
<dbReference type="GO" id="GO:0031071">
    <property type="term" value="F:cysteine desulfurase activity"/>
    <property type="evidence" value="ECO:0007669"/>
    <property type="project" value="UniProtKB-EC"/>
</dbReference>
<dbReference type="AlphaFoldDB" id="A0AB94IBP9"/>
<dbReference type="SUPFAM" id="SSF82649">
    <property type="entry name" value="SufE/NifU"/>
    <property type="match status" value="1"/>
</dbReference>
<accession>A0AB94IBP9</accession>
<dbReference type="InterPro" id="IPR003808">
    <property type="entry name" value="Fe-S_metab-assoc_dom"/>
</dbReference>
<evidence type="ECO:0000313" key="5">
    <source>
        <dbReference type="Proteomes" id="UP000506160"/>
    </source>
</evidence>
<sequence length="140" mass="15992">MNALNITEHQLVEQFAQQPTWQDRYRQLIALSKHLPPLAVEDKNAHYHINGCENNVWLKVTRHHDGRFHLSADSDGRIVKGLLAILVILVDGKTAEQITQIPFSDIFHQLKIDTELSESRLVGLNKLIEEIRQAVAQQNS</sequence>
<keyword evidence="4" id="KW-0808">Transferase</keyword>
<dbReference type="EMBL" id="AWGA01000064">
    <property type="protein sequence ID" value="TEA26831.1"/>
    <property type="molecule type" value="Genomic_DNA"/>
</dbReference>